<keyword evidence="6 7" id="KW-0472">Membrane</keyword>
<evidence type="ECO:0000256" key="4">
    <source>
        <dbReference type="ARBA" id="ARBA00022692"/>
    </source>
</evidence>
<dbReference type="Pfam" id="PF13677">
    <property type="entry name" value="MotB_plug"/>
    <property type="match status" value="1"/>
</dbReference>
<accession>A0A1T4R8T2</accession>
<dbReference type="EMBL" id="FUXP01000007">
    <property type="protein sequence ID" value="SKA12335.1"/>
    <property type="molecule type" value="Genomic_DNA"/>
</dbReference>
<dbReference type="InterPro" id="IPR025713">
    <property type="entry name" value="MotB-like_N_dom"/>
</dbReference>
<organism evidence="11 12">
    <name type="scientific">Lysobacter spongiicola DSM 21749</name>
    <dbReference type="NCBI Taxonomy" id="1122188"/>
    <lineage>
        <taxon>Bacteria</taxon>
        <taxon>Pseudomonadati</taxon>
        <taxon>Pseudomonadota</taxon>
        <taxon>Gammaproteobacteria</taxon>
        <taxon>Lysobacterales</taxon>
        <taxon>Lysobacteraceae</taxon>
        <taxon>Novilysobacter</taxon>
    </lineage>
</organism>
<comment type="subcellular location">
    <subcellularLocation>
        <location evidence="1">Cell membrane</location>
        <topology evidence="1">Single-pass membrane protein</topology>
    </subcellularLocation>
</comment>
<dbReference type="AlphaFoldDB" id="A0A1T4R8T2"/>
<keyword evidence="5 9" id="KW-1133">Transmembrane helix</keyword>
<evidence type="ECO:0000256" key="7">
    <source>
        <dbReference type="PROSITE-ProRule" id="PRU00473"/>
    </source>
</evidence>
<evidence type="ECO:0000256" key="5">
    <source>
        <dbReference type="ARBA" id="ARBA00022989"/>
    </source>
</evidence>
<dbReference type="GO" id="GO:0005886">
    <property type="term" value="C:plasma membrane"/>
    <property type="evidence" value="ECO:0007669"/>
    <property type="project" value="UniProtKB-SubCell"/>
</dbReference>
<evidence type="ECO:0000256" key="6">
    <source>
        <dbReference type="ARBA" id="ARBA00023136"/>
    </source>
</evidence>
<feature type="compositionally biased region" description="Low complexity" evidence="8">
    <location>
        <begin position="99"/>
        <end position="110"/>
    </location>
</feature>
<proteinExistence type="inferred from homology"/>
<dbReference type="STRING" id="1122188.SAMN02745674_02040"/>
<name>A0A1T4R8T2_9GAMM</name>
<keyword evidence="4 9" id="KW-0812">Transmembrane</keyword>
<dbReference type="Gene3D" id="3.30.1330.60">
    <property type="entry name" value="OmpA-like domain"/>
    <property type="match status" value="1"/>
</dbReference>
<evidence type="ECO:0000313" key="11">
    <source>
        <dbReference type="EMBL" id="SKA12335.1"/>
    </source>
</evidence>
<evidence type="ECO:0000256" key="3">
    <source>
        <dbReference type="ARBA" id="ARBA00022475"/>
    </source>
</evidence>
<feature type="compositionally biased region" description="Low complexity" evidence="8">
    <location>
        <begin position="291"/>
        <end position="304"/>
    </location>
</feature>
<evidence type="ECO:0000256" key="9">
    <source>
        <dbReference type="SAM" id="Phobius"/>
    </source>
</evidence>
<gene>
    <name evidence="11" type="ORF">SAMN02745674_02040</name>
</gene>
<comment type="similarity">
    <text evidence="2">Belongs to the MotB family.</text>
</comment>
<dbReference type="InterPro" id="IPR006665">
    <property type="entry name" value="OmpA-like"/>
</dbReference>
<dbReference type="PANTHER" id="PTHR30329:SF21">
    <property type="entry name" value="LIPOPROTEIN YIAD-RELATED"/>
    <property type="match status" value="1"/>
</dbReference>
<feature type="region of interest" description="Disordered" evidence="8">
    <location>
        <begin position="99"/>
        <end position="124"/>
    </location>
</feature>
<evidence type="ECO:0000259" key="10">
    <source>
        <dbReference type="PROSITE" id="PS51123"/>
    </source>
</evidence>
<evidence type="ECO:0000256" key="8">
    <source>
        <dbReference type="SAM" id="MobiDB-lite"/>
    </source>
</evidence>
<keyword evidence="12" id="KW-1185">Reference proteome</keyword>
<evidence type="ECO:0000313" key="12">
    <source>
        <dbReference type="Proteomes" id="UP000190061"/>
    </source>
</evidence>
<dbReference type="PANTHER" id="PTHR30329">
    <property type="entry name" value="STATOR ELEMENT OF FLAGELLAR MOTOR COMPLEX"/>
    <property type="match status" value="1"/>
</dbReference>
<dbReference type="InterPro" id="IPR050330">
    <property type="entry name" value="Bact_OuterMem_StrucFunc"/>
</dbReference>
<dbReference type="InterPro" id="IPR036737">
    <property type="entry name" value="OmpA-like_sf"/>
</dbReference>
<feature type="compositionally biased region" description="Basic and acidic residues" evidence="8">
    <location>
        <begin position="111"/>
        <end position="124"/>
    </location>
</feature>
<dbReference type="SUPFAM" id="SSF103088">
    <property type="entry name" value="OmpA-like"/>
    <property type="match status" value="1"/>
</dbReference>
<feature type="transmembrane region" description="Helical" evidence="9">
    <location>
        <begin position="28"/>
        <end position="48"/>
    </location>
</feature>
<reference evidence="11 12" key="1">
    <citation type="submission" date="2017-02" db="EMBL/GenBank/DDBJ databases">
        <authorList>
            <person name="Peterson S.W."/>
        </authorList>
    </citation>
    <scope>NUCLEOTIDE SEQUENCE [LARGE SCALE GENOMIC DNA]</scope>
    <source>
        <strain evidence="11 12">DSM 21749</strain>
    </source>
</reference>
<dbReference type="NCBIfam" id="NF006548">
    <property type="entry name" value="PRK09041.1"/>
    <property type="match status" value="1"/>
</dbReference>
<dbReference type="RefSeq" id="WP_078758606.1">
    <property type="nucleotide sequence ID" value="NZ_FUXP01000007.1"/>
</dbReference>
<dbReference type="OrthoDB" id="9809186at2"/>
<dbReference type="Pfam" id="PF00691">
    <property type="entry name" value="OmpA"/>
    <property type="match status" value="1"/>
</dbReference>
<protein>
    <submittedName>
        <fullName evidence="11">Chemotaxis protein MotB</fullName>
    </submittedName>
</protein>
<dbReference type="Proteomes" id="UP000190061">
    <property type="component" value="Unassembled WGS sequence"/>
</dbReference>
<sequence length="304" mass="32438">MAAELQPIIIVRKKKRGGGAHHGGAWKVAYADFVTAMMAFFMVMWLVATMPQEKLGGIADYFKNPSIVDGKAALMAPGSNGPGGAGDAPIKMFEQVRNPPGAGPDIAGAGSRDDTGQAARDAQDRQRLEALQRALEEAVASSQALAPFKDQLLIDITPEGLRIQIVDTHNRPMFDLGSSNLKDYANEILVELATYFNQVENRVAISGHTDNAPYSGRSGYSNWELSTQRANAARRALVSGGLHDDKLSRVVGLSSSVPFDKTDERNPINRRISIVVLSTAAERSSVDADDSVPPSAVPAASQPG</sequence>
<dbReference type="PROSITE" id="PS51123">
    <property type="entry name" value="OMPA_2"/>
    <property type="match status" value="1"/>
</dbReference>
<dbReference type="CDD" id="cd07185">
    <property type="entry name" value="OmpA_C-like"/>
    <property type="match status" value="1"/>
</dbReference>
<evidence type="ECO:0000256" key="2">
    <source>
        <dbReference type="ARBA" id="ARBA00008914"/>
    </source>
</evidence>
<feature type="domain" description="OmpA-like" evidence="10">
    <location>
        <begin position="161"/>
        <end position="280"/>
    </location>
</feature>
<keyword evidence="3" id="KW-1003">Cell membrane</keyword>
<feature type="region of interest" description="Disordered" evidence="8">
    <location>
        <begin position="283"/>
        <end position="304"/>
    </location>
</feature>
<evidence type="ECO:0000256" key="1">
    <source>
        <dbReference type="ARBA" id="ARBA00004162"/>
    </source>
</evidence>